<proteinExistence type="predicted"/>
<feature type="transmembrane region" description="Helical" evidence="1">
    <location>
        <begin position="116"/>
        <end position="135"/>
    </location>
</feature>
<organism evidence="2 3">
    <name type="scientific">Pseudonocardia broussonetiae</name>
    <dbReference type="NCBI Taxonomy" id="2736640"/>
    <lineage>
        <taxon>Bacteria</taxon>
        <taxon>Bacillati</taxon>
        <taxon>Actinomycetota</taxon>
        <taxon>Actinomycetes</taxon>
        <taxon>Pseudonocardiales</taxon>
        <taxon>Pseudonocardiaceae</taxon>
        <taxon>Pseudonocardia</taxon>
    </lineage>
</organism>
<name>A0A6M6JPS5_9PSEU</name>
<feature type="transmembrane region" description="Helical" evidence="1">
    <location>
        <begin position="243"/>
        <end position="264"/>
    </location>
</feature>
<feature type="transmembrane region" description="Helical" evidence="1">
    <location>
        <begin position="276"/>
        <end position="296"/>
    </location>
</feature>
<feature type="transmembrane region" description="Helical" evidence="1">
    <location>
        <begin position="141"/>
        <end position="161"/>
    </location>
</feature>
<dbReference type="EMBL" id="CP053564">
    <property type="protein sequence ID" value="QJY48429.1"/>
    <property type="molecule type" value="Genomic_DNA"/>
</dbReference>
<keyword evidence="1" id="KW-1133">Transmembrane helix</keyword>
<dbReference type="RefSeq" id="WP_172162097.1">
    <property type="nucleotide sequence ID" value="NZ_CP053564.1"/>
</dbReference>
<dbReference type="KEGG" id="pbro:HOP40_23740"/>
<dbReference type="PANTHER" id="PTHR20992:SF9">
    <property type="entry name" value="AT15442P-RELATED"/>
    <property type="match status" value="1"/>
</dbReference>
<keyword evidence="1" id="KW-0812">Transmembrane</keyword>
<feature type="transmembrane region" description="Helical" evidence="1">
    <location>
        <begin position="173"/>
        <end position="193"/>
    </location>
</feature>
<gene>
    <name evidence="2" type="ORF">HOP40_23740</name>
</gene>
<protein>
    <submittedName>
        <fullName evidence="2">DUF389 domain-containing protein</fullName>
    </submittedName>
</protein>
<dbReference type="Pfam" id="PF04087">
    <property type="entry name" value="DUF389"/>
    <property type="match status" value="1"/>
</dbReference>
<sequence>MQHLRVVSPEAVTAEVRDLLLAEPGATHVTVLAGVALQPVGDVVEADVTREAVDRVLDGLCGLGIDGTGGVTLETIDTTLSDAADRAEEAVPGDPQDAVIWDEVVARTGEDSRLSISFQTFLTVACLLAAIGAITNSPVTVVGAMVLGPEFGPLAAVAVGIALRRGDLVRRGAVALAVGFPLAMVVTAAATLLFDAVGLLDATSLDSLDQVDFIYQVGWFSFIVALLAGAAGMLALTSAKSASLVGVFISVTTVPAAAFASVALVEGRFAEAAGSVLQLVVNVVGIVLAAVAVLVASRRTAGARRGGLRRLSTG</sequence>
<keyword evidence="1" id="KW-0472">Membrane</keyword>
<dbReference type="InterPro" id="IPR005240">
    <property type="entry name" value="DUF389"/>
</dbReference>
<evidence type="ECO:0000313" key="2">
    <source>
        <dbReference type="EMBL" id="QJY48429.1"/>
    </source>
</evidence>
<feature type="transmembrane region" description="Helical" evidence="1">
    <location>
        <begin position="213"/>
        <end position="236"/>
    </location>
</feature>
<reference evidence="2 3" key="1">
    <citation type="submission" date="2020-05" db="EMBL/GenBank/DDBJ databases">
        <authorList>
            <person name="Mo P."/>
        </authorList>
    </citation>
    <scope>NUCLEOTIDE SEQUENCE [LARGE SCALE GENOMIC DNA]</scope>
    <source>
        <strain evidence="2 3">Gen01</strain>
    </source>
</reference>
<dbReference type="PANTHER" id="PTHR20992">
    <property type="entry name" value="AT15442P-RELATED"/>
    <property type="match status" value="1"/>
</dbReference>
<accession>A0A6M6JPS5</accession>
<evidence type="ECO:0000256" key="1">
    <source>
        <dbReference type="SAM" id="Phobius"/>
    </source>
</evidence>
<dbReference type="Proteomes" id="UP000505377">
    <property type="component" value="Chromosome"/>
</dbReference>
<keyword evidence="3" id="KW-1185">Reference proteome</keyword>
<evidence type="ECO:0000313" key="3">
    <source>
        <dbReference type="Proteomes" id="UP000505377"/>
    </source>
</evidence>
<dbReference type="AlphaFoldDB" id="A0A6M6JPS5"/>